<name>A0A8R1HP12_CAEJA</name>
<dbReference type="InterPro" id="IPR011009">
    <property type="entry name" value="Kinase-like_dom_sf"/>
</dbReference>
<dbReference type="Gene3D" id="1.10.510.10">
    <property type="entry name" value="Transferase(Phosphotransferase) domain 1"/>
    <property type="match status" value="1"/>
</dbReference>
<dbReference type="GO" id="GO:0005524">
    <property type="term" value="F:ATP binding"/>
    <property type="evidence" value="ECO:0007669"/>
    <property type="project" value="InterPro"/>
</dbReference>
<keyword evidence="1" id="KW-0812">Transmembrane</keyword>
<evidence type="ECO:0000313" key="3">
    <source>
        <dbReference type="EnsemblMetazoa" id="CJA07527.1"/>
    </source>
</evidence>
<dbReference type="SMART" id="SM00220">
    <property type="entry name" value="S_TKc"/>
    <property type="match status" value="1"/>
</dbReference>
<dbReference type="EnsemblMetazoa" id="CJA07527.1">
    <property type="protein sequence ID" value="CJA07527.1"/>
    <property type="gene ID" value="WBGene00126731"/>
</dbReference>
<dbReference type="PROSITE" id="PS50011">
    <property type="entry name" value="PROTEIN_KINASE_DOM"/>
    <property type="match status" value="1"/>
</dbReference>
<reference evidence="3" key="2">
    <citation type="submission" date="2022-06" db="UniProtKB">
        <authorList>
            <consortium name="EnsemblMetazoa"/>
        </authorList>
    </citation>
    <scope>IDENTIFICATION</scope>
    <source>
        <strain evidence="3">DF5081</strain>
    </source>
</reference>
<dbReference type="SUPFAM" id="SSF56112">
    <property type="entry name" value="Protein kinase-like (PK-like)"/>
    <property type="match status" value="1"/>
</dbReference>
<dbReference type="GO" id="GO:0004672">
    <property type="term" value="F:protein kinase activity"/>
    <property type="evidence" value="ECO:0007669"/>
    <property type="project" value="InterPro"/>
</dbReference>
<evidence type="ECO:0000313" key="4">
    <source>
        <dbReference type="Proteomes" id="UP000005237"/>
    </source>
</evidence>
<organism evidence="3 4">
    <name type="scientific">Caenorhabditis japonica</name>
    <dbReference type="NCBI Taxonomy" id="281687"/>
    <lineage>
        <taxon>Eukaryota</taxon>
        <taxon>Metazoa</taxon>
        <taxon>Ecdysozoa</taxon>
        <taxon>Nematoda</taxon>
        <taxon>Chromadorea</taxon>
        <taxon>Rhabditida</taxon>
        <taxon>Rhabditina</taxon>
        <taxon>Rhabditomorpha</taxon>
        <taxon>Rhabditoidea</taxon>
        <taxon>Rhabditidae</taxon>
        <taxon>Peloderinae</taxon>
        <taxon>Caenorhabditis</taxon>
    </lineage>
</organism>
<keyword evidence="4" id="KW-1185">Reference proteome</keyword>
<feature type="transmembrane region" description="Helical" evidence="1">
    <location>
        <begin position="353"/>
        <end position="375"/>
    </location>
</feature>
<dbReference type="AlphaFoldDB" id="A0A8R1HP12"/>
<evidence type="ECO:0000259" key="2">
    <source>
        <dbReference type="PROSITE" id="PS50011"/>
    </source>
</evidence>
<keyword evidence="1" id="KW-1133">Transmembrane helix</keyword>
<protein>
    <submittedName>
        <fullName evidence="3">Protein kinase domain-containing protein</fullName>
    </submittedName>
</protein>
<accession>A0A8R1HP12</accession>
<feature type="domain" description="Protein kinase" evidence="2">
    <location>
        <begin position="68"/>
        <end position="341"/>
    </location>
</feature>
<reference evidence="4" key="1">
    <citation type="submission" date="2010-08" db="EMBL/GenBank/DDBJ databases">
        <authorList>
            <consortium name="Caenorhabditis japonica Sequencing Consortium"/>
            <person name="Wilson R.K."/>
        </authorList>
    </citation>
    <scope>NUCLEOTIDE SEQUENCE [LARGE SCALE GENOMIC DNA]</scope>
    <source>
        <strain evidence="4">DF5081</strain>
    </source>
</reference>
<evidence type="ECO:0000256" key="1">
    <source>
        <dbReference type="SAM" id="Phobius"/>
    </source>
</evidence>
<proteinExistence type="predicted"/>
<sequence length="378" mass="44111">MTWEPEENVPAAVYLPEFKKVNNLPQSLIRLRLNIASDRNAYVKPNVLKEVQERCAKVTNEHMNTFTVTLNDEVNNGKFGIIPLPLYKRKLIRGEEYLKKGDEMYWLKQVVVESPNATTSAKFVENHEKIDRSFLQMMIRNDNIVCIRDGYITSENERKATISFVHDWCHQTLREKMIQEGKVDWKNVCKDILKALSYIHTNGIHQAVSIDSIYYNTDGNYQLSNFKNFTFTQQLQHNEVKSEGIELAPRKYGLSAPFDATLDLYALAIVLLQCQKKSLLFRRKPNSVIEIEEDIEKAMNNLETDEERRFIRMMLRARMHMHNVLAVYRYTADGFLEHPLLSTEKMKSVECLYVHHMLGIPVVSYFIFTVAIGIFKKF</sequence>
<dbReference type="Proteomes" id="UP000005237">
    <property type="component" value="Unassembled WGS sequence"/>
</dbReference>
<dbReference type="InterPro" id="IPR000719">
    <property type="entry name" value="Prot_kinase_dom"/>
</dbReference>
<keyword evidence="1" id="KW-0472">Membrane</keyword>